<sequence>MAAFRSEGHDYHGLFGDKYKLPEYDLIYGGGENQKNSYREALKAKYPNIQTNLFPNGLNEIPDKFKFNK</sequence>
<evidence type="ECO:0000313" key="1">
    <source>
        <dbReference type="EMBL" id="SYV97567.1"/>
    </source>
</evidence>
<organism evidence="1 2">
    <name type="scientific">Mycoplasmopsis edwardii</name>
    <dbReference type="NCBI Taxonomy" id="53558"/>
    <lineage>
        <taxon>Bacteria</taxon>
        <taxon>Bacillati</taxon>
        <taxon>Mycoplasmatota</taxon>
        <taxon>Mycoplasmoidales</taxon>
        <taxon>Metamycoplasmataceae</taxon>
        <taxon>Mycoplasmopsis</taxon>
    </lineage>
</organism>
<proteinExistence type="predicted"/>
<keyword evidence="1" id="KW-0449">Lipoprotein</keyword>
<protein>
    <submittedName>
        <fullName evidence="1">Membrane-associated lipoprotein</fullName>
    </submittedName>
</protein>
<keyword evidence="2" id="KW-1185">Reference proteome</keyword>
<dbReference type="KEGG" id="medw:NCTC10132_00933"/>
<dbReference type="AlphaFoldDB" id="A0A3B0PP38"/>
<accession>A0A3B0PP38</accession>
<gene>
    <name evidence="1" type="ORF">NCTC10132_00933</name>
</gene>
<dbReference type="Proteomes" id="UP000257559">
    <property type="component" value="Chromosome"/>
</dbReference>
<reference evidence="2" key="1">
    <citation type="submission" date="2018-06" db="EMBL/GenBank/DDBJ databases">
        <authorList>
            <consortium name="Pathogen Informatics"/>
        </authorList>
    </citation>
    <scope>NUCLEOTIDE SEQUENCE [LARGE SCALE GENOMIC DNA]</scope>
    <source>
        <strain evidence="2">NCTC10132</strain>
    </source>
</reference>
<dbReference type="EMBL" id="LS991951">
    <property type="protein sequence ID" value="SYV97567.1"/>
    <property type="molecule type" value="Genomic_DNA"/>
</dbReference>
<name>A0A3B0PP38_9BACT</name>
<evidence type="ECO:0000313" key="2">
    <source>
        <dbReference type="Proteomes" id="UP000257559"/>
    </source>
</evidence>